<dbReference type="UniPathway" id="UPA00098">
    <property type="reaction ID" value="UER00361"/>
</dbReference>
<gene>
    <name evidence="4" type="primary">proC</name>
    <name evidence="8" type="ORF">FP2506_15909</name>
</gene>
<evidence type="ECO:0000313" key="9">
    <source>
        <dbReference type="Proteomes" id="UP000004310"/>
    </source>
</evidence>
<dbReference type="GO" id="GO:0055129">
    <property type="term" value="P:L-proline biosynthetic process"/>
    <property type="evidence" value="ECO:0007669"/>
    <property type="project" value="UniProtKB-UniRule"/>
</dbReference>
<dbReference type="Pfam" id="PF03807">
    <property type="entry name" value="F420_oxidored"/>
    <property type="match status" value="1"/>
</dbReference>
<dbReference type="GO" id="GO:0004735">
    <property type="term" value="F:pyrroline-5-carboxylate reductase activity"/>
    <property type="evidence" value="ECO:0007669"/>
    <property type="project" value="UniProtKB-UniRule"/>
</dbReference>
<dbReference type="InterPro" id="IPR029036">
    <property type="entry name" value="P5CR_dimer"/>
</dbReference>
<dbReference type="RefSeq" id="WP_007068306.1">
    <property type="nucleotide sequence ID" value="NZ_DS022272.1"/>
</dbReference>
<comment type="function">
    <text evidence="4">Catalyzes the reduction of 1-pyrroline-5-carboxylate (PCA) to L-proline.</text>
</comment>
<keyword evidence="4" id="KW-0028">Amino-acid biosynthesis</keyword>
<evidence type="ECO:0000259" key="6">
    <source>
        <dbReference type="Pfam" id="PF03807"/>
    </source>
</evidence>
<dbReference type="Gene3D" id="3.40.50.720">
    <property type="entry name" value="NAD(P)-binding Rossmann-like Domain"/>
    <property type="match status" value="1"/>
</dbReference>
<dbReference type="EMBL" id="AATP01000002">
    <property type="protein sequence ID" value="EAU41933.1"/>
    <property type="molecule type" value="Genomic_DNA"/>
</dbReference>
<dbReference type="InterPro" id="IPR008927">
    <property type="entry name" value="6-PGluconate_DH-like_C_sf"/>
</dbReference>
<reference evidence="8 9" key="1">
    <citation type="journal article" date="2010" name="J. Bacteriol.">
        <title>Genome sequence of Fulvimarina pelagi HTCC2506T, a Mn(II)-oxidizing alphaproteobacterium possessing an aerobic anoxygenic photosynthetic gene cluster and Xanthorhodopsin.</title>
        <authorList>
            <person name="Kang I."/>
            <person name="Oh H.M."/>
            <person name="Lim S.I."/>
            <person name="Ferriera S."/>
            <person name="Giovannoni S.J."/>
            <person name="Cho J.C."/>
        </authorList>
    </citation>
    <scope>NUCLEOTIDE SEQUENCE [LARGE SCALE GENOMIC DNA]</scope>
    <source>
        <strain evidence="8 9">HTCC2506</strain>
    </source>
</reference>
<dbReference type="Gene3D" id="1.10.3730.10">
    <property type="entry name" value="ProC C-terminal domain-like"/>
    <property type="match status" value="1"/>
</dbReference>
<comment type="pathway">
    <text evidence="4">Amino-acid biosynthesis; L-proline biosynthesis; L-proline from L-glutamate 5-semialdehyde: step 1/1.</text>
</comment>
<dbReference type="Pfam" id="PF14748">
    <property type="entry name" value="P5CR_dimer"/>
    <property type="match status" value="1"/>
</dbReference>
<dbReference type="InterPro" id="IPR000304">
    <property type="entry name" value="Pyrroline-COOH_reductase"/>
</dbReference>
<keyword evidence="9" id="KW-1185">Reference proteome</keyword>
<keyword evidence="3 4" id="KW-0560">Oxidoreductase</keyword>
<dbReference type="SUPFAM" id="SSF51735">
    <property type="entry name" value="NAD(P)-binding Rossmann-fold domains"/>
    <property type="match status" value="1"/>
</dbReference>
<name>Q0G398_9HYPH</name>
<proteinExistence type="inferred from homology"/>
<dbReference type="HOGENOM" id="CLU_042344_0_2_5"/>
<evidence type="ECO:0000259" key="7">
    <source>
        <dbReference type="Pfam" id="PF14748"/>
    </source>
</evidence>
<dbReference type="EC" id="1.5.1.2" evidence="4"/>
<evidence type="ECO:0000313" key="8">
    <source>
        <dbReference type="EMBL" id="EAU41933.1"/>
    </source>
</evidence>
<dbReference type="PANTHER" id="PTHR11645:SF0">
    <property type="entry name" value="PYRROLINE-5-CARBOXYLATE REDUCTASE 3"/>
    <property type="match status" value="1"/>
</dbReference>
<keyword evidence="4" id="KW-0641">Proline biosynthesis</keyword>
<comment type="catalytic activity">
    <reaction evidence="4">
        <text>L-proline + NADP(+) = (S)-1-pyrroline-5-carboxylate + NADPH + 2 H(+)</text>
        <dbReference type="Rhea" id="RHEA:14109"/>
        <dbReference type="ChEBI" id="CHEBI:15378"/>
        <dbReference type="ChEBI" id="CHEBI:17388"/>
        <dbReference type="ChEBI" id="CHEBI:57783"/>
        <dbReference type="ChEBI" id="CHEBI:58349"/>
        <dbReference type="ChEBI" id="CHEBI:60039"/>
        <dbReference type="EC" id="1.5.1.2"/>
    </reaction>
</comment>
<dbReference type="PANTHER" id="PTHR11645">
    <property type="entry name" value="PYRROLINE-5-CARBOXYLATE REDUCTASE"/>
    <property type="match status" value="1"/>
</dbReference>
<comment type="caution">
    <text evidence="8">The sequence shown here is derived from an EMBL/GenBank/DDBJ whole genome shotgun (WGS) entry which is preliminary data.</text>
</comment>
<evidence type="ECO:0000256" key="1">
    <source>
        <dbReference type="ARBA" id="ARBA00005525"/>
    </source>
</evidence>
<dbReference type="InterPro" id="IPR036291">
    <property type="entry name" value="NAD(P)-bd_dom_sf"/>
</dbReference>
<comment type="similarity">
    <text evidence="1 4">Belongs to the pyrroline-5-carboxylate reductase family.</text>
</comment>
<feature type="domain" description="Pyrroline-5-carboxylate reductase dimerisation" evidence="7">
    <location>
        <begin position="157"/>
        <end position="261"/>
    </location>
</feature>
<evidence type="ECO:0000256" key="4">
    <source>
        <dbReference type="HAMAP-Rule" id="MF_01925"/>
    </source>
</evidence>
<feature type="binding site" evidence="5">
    <location>
        <begin position="8"/>
        <end position="14"/>
    </location>
    <ligand>
        <name>NADP(+)</name>
        <dbReference type="ChEBI" id="CHEBI:58349"/>
    </ligand>
</feature>
<dbReference type="PIRSF" id="PIRSF000193">
    <property type="entry name" value="Pyrrol-5-carb_rd"/>
    <property type="match status" value="1"/>
</dbReference>
<feature type="domain" description="Pyrroline-5-carboxylate reductase catalytic N-terminal" evidence="6">
    <location>
        <begin position="4"/>
        <end position="79"/>
    </location>
</feature>
<dbReference type="Proteomes" id="UP000004310">
    <property type="component" value="Unassembled WGS sequence"/>
</dbReference>
<dbReference type="GO" id="GO:0005737">
    <property type="term" value="C:cytoplasm"/>
    <property type="evidence" value="ECO:0007669"/>
    <property type="project" value="UniProtKB-SubCell"/>
</dbReference>
<dbReference type="HAMAP" id="MF_01925">
    <property type="entry name" value="P5C_reductase"/>
    <property type="match status" value="1"/>
</dbReference>
<protein>
    <recommendedName>
        <fullName evidence="4">Pyrroline-5-carboxylate reductase</fullName>
        <shortName evidence="4">P5C reductase</shortName>
        <shortName evidence="4">P5CR</shortName>
        <ecNumber evidence="4">1.5.1.2</ecNumber>
    </recommendedName>
    <alternativeName>
        <fullName evidence="4">PCA reductase</fullName>
    </alternativeName>
</protein>
<evidence type="ECO:0000256" key="2">
    <source>
        <dbReference type="ARBA" id="ARBA00022857"/>
    </source>
</evidence>
<keyword evidence="2 4" id="KW-0521">NADP</keyword>
<organism evidence="8 9">
    <name type="scientific">Fulvimarina pelagi HTCC2506</name>
    <dbReference type="NCBI Taxonomy" id="314231"/>
    <lineage>
        <taxon>Bacteria</taxon>
        <taxon>Pseudomonadati</taxon>
        <taxon>Pseudomonadota</taxon>
        <taxon>Alphaproteobacteria</taxon>
        <taxon>Hyphomicrobiales</taxon>
        <taxon>Aurantimonadaceae</taxon>
        <taxon>Fulvimarina</taxon>
    </lineage>
</organism>
<accession>Q0G398</accession>
<dbReference type="eggNOG" id="COG0345">
    <property type="taxonomic scope" value="Bacteria"/>
</dbReference>
<dbReference type="AlphaFoldDB" id="Q0G398"/>
<dbReference type="STRING" id="217511.GCA_001463845_02715"/>
<dbReference type="SUPFAM" id="SSF48179">
    <property type="entry name" value="6-phosphogluconate dehydrogenase C-terminal domain-like"/>
    <property type="match status" value="1"/>
</dbReference>
<dbReference type="InterPro" id="IPR028939">
    <property type="entry name" value="P5C_Rdtase_cat_N"/>
</dbReference>
<evidence type="ECO:0000256" key="5">
    <source>
        <dbReference type="PIRSR" id="PIRSR000193-1"/>
    </source>
</evidence>
<comment type="catalytic activity">
    <reaction evidence="4">
        <text>L-proline + NAD(+) = (S)-1-pyrroline-5-carboxylate + NADH + 2 H(+)</text>
        <dbReference type="Rhea" id="RHEA:14105"/>
        <dbReference type="ChEBI" id="CHEBI:15378"/>
        <dbReference type="ChEBI" id="CHEBI:17388"/>
        <dbReference type="ChEBI" id="CHEBI:57540"/>
        <dbReference type="ChEBI" id="CHEBI:57945"/>
        <dbReference type="ChEBI" id="CHEBI:60039"/>
        <dbReference type="EC" id="1.5.1.2"/>
    </reaction>
</comment>
<comment type="subcellular location">
    <subcellularLocation>
        <location evidence="4">Cytoplasm</location>
    </subcellularLocation>
</comment>
<keyword evidence="4" id="KW-0963">Cytoplasm</keyword>
<sequence>MQETIGILGGTGWLGLALGLRSLTQGVVTAGQLVVANRRGPTSDYDAWPGVTWARNLGELAERSDIVVLSVRPEDYAAQKAPAFAGIVVSFMAGVPLAHLERNWPDARIVRAMPGGGAREGNAHVPICAADGIADADLDLVERLLSVIGTVDRVANEHELAFLTALSGSGAAYPALMAKAMYDRGVAEGITPEVVWRAVTSVVCDAPSLLRGSPAEASHMLETLEGYRGPTAAGIEAARLAGLGKAIGSALDAATKRAETMRPGEK</sequence>
<evidence type="ECO:0000256" key="3">
    <source>
        <dbReference type="ARBA" id="ARBA00023002"/>
    </source>
</evidence>